<accession>A0A4R3KPH8</accession>
<dbReference type="RefSeq" id="WP_132129666.1">
    <property type="nucleotide sequence ID" value="NZ_CP042432.1"/>
</dbReference>
<keyword evidence="2" id="KW-1185">Reference proteome</keyword>
<dbReference type="EMBL" id="SMAD01000008">
    <property type="protein sequence ID" value="TCS86262.1"/>
    <property type="molecule type" value="Genomic_DNA"/>
</dbReference>
<sequence length="366" mass="43030">MLSSFSTTGDLKPSRKKPFYKVSRELRKYLRHYGREVAVPVSYNDLLHFAGSIPLYDNSGNDLLWETVYYDPSDIRELYPALALVYAQLKTEGDTSFLKDLSVARVDYCVFGNSKPFRIRIVNNLNDNYDHFYVKVADASRIYGLELEHILSPNRISYFTDGNTLIEEHIAGIPGDMFIKKHLDDNPFNQTRIAKEFIKFNERCFIRLLGDMRSYNYVIDITPDFEASQFRVRAIDFDQQSYDGRLDMYRPKCFRENQPLMELSRKYLKVESILQYQQEERALIVNRLRSSRYRLKELLDPMLKDEISPPEKRQQLAQELAAYYENPHFLKCSNMGEIVKLHLKQTLRQILKKIHESERRLSGPGS</sequence>
<dbReference type="AlphaFoldDB" id="A0A4R3KPH8"/>
<protein>
    <submittedName>
        <fullName evidence="1">Uncharacterized protein</fullName>
    </submittedName>
</protein>
<dbReference type="OrthoDB" id="1222242at2"/>
<dbReference type="Proteomes" id="UP000295807">
    <property type="component" value="Unassembled WGS sequence"/>
</dbReference>
<organism evidence="1 2">
    <name type="scientific">Anseongella ginsenosidimutans</name>
    <dbReference type="NCBI Taxonomy" id="496056"/>
    <lineage>
        <taxon>Bacteria</taxon>
        <taxon>Pseudomonadati</taxon>
        <taxon>Bacteroidota</taxon>
        <taxon>Sphingobacteriia</taxon>
        <taxon>Sphingobacteriales</taxon>
        <taxon>Sphingobacteriaceae</taxon>
        <taxon>Anseongella</taxon>
    </lineage>
</organism>
<evidence type="ECO:0000313" key="2">
    <source>
        <dbReference type="Proteomes" id="UP000295807"/>
    </source>
</evidence>
<evidence type="ECO:0000313" key="1">
    <source>
        <dbReference type="EMBL" id="TCS86262.1"/>
    </source>
</evidence>
<reference evidence="1 2" key="1">
    <citation type="submission" date="2019-03" db="EMBL/GenBank/DDBJ databases">
        <title>Genomic Encyclopedia of Type Strains, Phase IV (KMG-IV): sequencing the most valuable type-strain genomes for metagenomic binning, comparative biology and taxonomic classification.</title>
        <authorList>
            <person name="Goeker M."/>
        </authorList>
    </citation>
    <scope>NUCLEOTIDE SEQUENCE [LARGE SCALE GENOMIC DNA]</scope>
    <source>
        <strain evidence="1 2">DSM 21100</strain>
    </source>
</reference>
<proteinExistence type="predicted"/>
<name>A0A4R3KPH8_9SPHI</name>
<comment type="caution">
    <text evidence="1">The sequence shown here is derived from an EMBL/GenBank/DDBJ whole genome shotgun (WGS) entry which is preliminary data.</text>
</comment>
<gene>
    <name evidence="1" type="ORF">EDD80_10853</name>
</gene>